<keyword evidence="3" id="KW-0808">Transferase</keyword>
<protein>
    <recommendedName>
        <fullName evidence="2">hydroxymethylpyrimidine kinase</fullName>
        <ecNumber evidence="2">2.7.1.49</ecNumber>
    </recommendedName>
</protein>
<comment type="caution">
    <text evidence="8">The sequence shown here is derived from an EMBL/GenBank/DDBJ whole genome shotgun (WGS) entry which is preliminary data.</text>
</comment>
<dbReference type="InterPro" id="IPR004399">
    <property type="entry name" value="HMP/HMP-P_kinase_dom"/>
</dbReference>
<keyword evidence="5 8" id="KW-0418">Kinase</keyword>
<gene>
    <name evidence="8" type="primary">thiD</name>
    <name evidence="8" type="ORF">GCM10011322_02920</name>
</gene>
<evidence type="ECO:0000256" key="3">
    <source>
        <dbReference type="ARBA" id="ARBA00022679"/>
    </source>
</evidence>
<evidence type="ECO:0000259" key="7">
    <source>
        <dbReference type="Pfam" id="PF08543"/>
    </source>
</evidence>
<evidence type="ECO:0000256" key="1">
    <source>
        <dbReference type="ARBA" id="ARBA00004948"/>
    </source>
</evidence>
<dbReference type="GO" id="GO:0005829">
    <property type="term" value="C:cytosol"/>
    <property type="evidence" value="ECO:0007669"/>
    <property type="project" value="TreeGrafter"/>
</dbReference>
<evidence type="ECO:0000256" key="6">
    <source>
        <dbReference type="ARBA" id="ARBA00022840"/>
    </source>
</evidence>
<dbReference type="CDD" id="cd01169">
    <property type="entry name" value="HMPP_kinase"/>
    <property type="match status" value="1"/>
</dbReference>
<dbReference type="Gene3D" id="3.40.1190.20">
    <property type="match status" value="1"/>
</dbReference>
<dbReference type="PANTHER" id="PTHR20858">
    <property type="entry name" value="PHOSPHOMETHYLPYRIMIDINE KINASE"/>
    <property type="match status" value="1"/>
</dbReference>
<dbReference type="GO" id="GO:0008902">
    <property type="term" value="F:hydroxymethylpyrimidine kinase activity"/>
    <property type="evidence" value="ECO:0007669"/>
    <property type="project" value="UniProtKB-EC"/>
</dbReference>
<dbReference type="PANTHER" id="PTHR20858:SF17">
    <property type="entry name" value="HYDROXYMETHYLPYRIMIDINE_PHOSPHOMETHYLPYRIMIDINE KINASE THI20-RELATED"/>
    <property type="match status" value="1"/>
</dbReference>
<dbReference type="GO" id="GO:0009228">
    <property type="term" value="P:thiamine biosynthetic process"/>
    <property type="evidence" value="ECO:0007669"/>
    <property type="project" value="InterPro"/>
</dbReference>
<dbReference type="EC" id="2.7.1.49" evidence="2"/>
<dbReference type="GO" id="GO:0005524">
    <property type="term" value="F:ATP binding"/>
    <property type="evidence" value="ECO:0007669"/>
    <property type="project" value="UniProtKB-KW"/>
</dbReference>
<accession>A0A917Q4A0</accession>
<keyword evidence="4" id="KW-0547">Nucleotide-binding</keyword>
<dbReference type="AlphaFoldDB" id="A0A917Q4A0"/>
<dbReference type="RefSeq" id="WP_188908737.1">
    <property type="nucleotide sequence ID" value="NZ_BMMF01000001.1"/>
</dbReference>
<comment type="pathway">
    <text evidence="1">Cofactor biosynthesis; thiamine diphosphate biosynthesis.</text>
</comment>
<dbReference type="InterPro" id="IPR029056">
    <property type="entry name" value="Ribokinase-like"/>
</dbReference>
<dbReference type="GO" id="GO:0008972">
    <property type="term" value="F:phosphomethylpyrimidine kinase activity"/>
    <property type="evidence" value="ECO:0007669"/>
    <property type="project" value="InterPro"/>
</dbReference>
<keyword evidence="9" id="KW-1185">Reference proteome</keyword>
<dbReference type="Pfam" id="PF08543">
    <property type="entry name" value="Phos_pyr_kin"/>
    <property type="match status" value="1"/>
</dbReference>
<dbReference type="SUPFAM" id="SSF53613">
    <property type="entry name" value="Ribokinase-like"/>
    <property type="match status" value="1"/>
</dbReference>
<dbReference type="EMBL" id="BMMF01000001">
    <property type="protein sequence ID" value="GGK19625.1"/>
    <property type="molecule type" value="Genomic_DNA"/>
</dbReference>
<feature type="domain" description="Pyridoxamine kinase/Phosphomethylpyrimidine kinase" evidence="7">
    <location>
        <begin position="16"/>
        <end position="263"/>
    </location>
</feature>
<reference evidence="8 9" key="1">
    <citation type="journal article" date="2014" name="Int. J. Syst. Evol. Microbiol.">
        <title>Complete genome sequence of Corynebacterium casei LMG S-19264T (=DSM 44701T), isolated from a smear-ripened cheese.</title>
        <authorList>
            <consortium name="US DOE Joint Genome Institute (JGI-PGF)"/>
            <person name="Walter F."/>
            <person name="Albersmeier A."/>
            <person name="Kalinowski J."/>
            <person name="Ruckert C."/>
        </authorList>
    </citation>
    <scope>NUCLEOTIDE SEQUENCE [LARGE SCALE GENOMIC DNA]</scope>
    <source>
        <strain evidence="8 9">CGMCC 1.9161</strain>
    </source>
</reference>
<keyword evidence="6" id="KW-0067">ATP-binding</keyword>
<dbReference type="InterPro" id="IPR013749">
    <property type="entry name" value="PM/HMP-P_kinase-1"/>
</dbReference>
<dbReference type="Proteomes" id="UP000600449">
    <property type="component" value="Unassembled WGS sequence"/>
</dbReference>
<dbReference type="FunFam" id="3.40.1190.20:FF:000003">
    <property type="entry name" value="Phosphomethylpyrimidine kinase ThiD"/>
    <property type="match status" value="1"/>
</dbReference>
<proteinExistence type="predicted"/>
<evidence type="ECO:0000256" key="5">
    <source>
        <dbReference type="ARBA" id="ARBA00022777"/>
    </source>
</evidence>
<organism evidence="8 9">
    <name type="scientific">Salinarimonas ramus</name>
    <dbReference type="NCBI Taxonomy" id="690164"/>
    <lineage>
        <taxon>Bacteria</taxon>
        <taxon>Pseudomonadati</taxon>
        <taxon>Pseudomonadota</taxon>
        <taxon>Alphaproteobacteria</taxon>
        <taxon>Hyphomicrobiales</taxon>
        <taxon>Salinarimonadaceae</taxon>
        <taxon>Salinarimonas</taxon>
    </lineage>
</organism>
<dbReference type="NCBIfam" id="TIGR00097">
    <property type="entry name" value="HMP-P_kinase"/>
    <property type="match status" value="1"/>
</dbReference>
<evidence type="ECO:0000256" key="4">
    <source>
        <dbReference type="ARBA" id="ARBA00022741"/>
    </source>
</evidence>
<evidence type="ECO:0000313" key="8">
    <source>
        <dbReference type="EMBL" id="GGK19625.1"/>
    </source>
</evidence>
<evidence type="ECO:0000313" key="9">
    <source>
        <dbReference type="Proteomes" id="UP000600449"/>
    </source>
</evidence>
<evidence type="ECO:0000256" key="2">
    <source>
        <dbReference type="ARBA" id="ARBA00012135"/>
    </source>
</evidence>
<sequence length="269" mass="27306">MGLDKAAIAVTIAGSDSGGGAGIQADLKTFSALGVYGASVICALTAQNTRGVQDIHDVPADFVAAQIDSVFSDLAVDAVKIGMLSRPAVIEVVAAGLARHRVETIVLDPVMVAASGDKLLSDDAVETLRTVLLPRALLLTPNLPEAAVLLGEPVAQDEETMRAQGERLLALGPRAVLVKGGHGTGPESVDLLVTRDGVTRLAAPRIETRNTHGTGCTLSSAIAAGLASGAPLEDAVAAAKNYLSAAIAAADSLEIGSGHGPVHHFHAAW</sequence>
<name>A0A917Q4A0_9HYPH</name>